<dbReference type="Proteomes" id="UP001213000">
    <property type="component" value="Unassembled WGS sequence"/>
</dbReference>
<reference evidence="3" key="1">
    <citation type="submission" date="2022-07" db="EMBL/GenBank/DDBJ databases">
        <title>Genome Sequence of Leucocoprinus birnbaumii.</title>
        <authorList>
            <person name="Buettner E."/>
        </authorList>
    </citation>
    <scope>NUCLEOTIDE SEQUENCE</scope>
    <source>
        <strain evidence="3">VT141</strain>
    </source>
</reference>
<feature type="compositionally biased region" description="Polar residues" evidence="1">
    <location>
        <begin position="8"/>
        <end position="17"/>
    </location>
</feature>
<evidence type="ECO:0000256" key="2">
    <source>
        <dbReference type="SAM" id="Phobius"/>
    </source>
</evidence>
<feature type="transmembrane region" description="Helical" evidence="2">
    <location>
        <begin position="208"/>
        <end position="231"/>
    </location>
</feature>
<dbReference type="PANTHER" id="PTHR34391">
    <property type="entry name" value="UPF0658 GOLGI APPARATUS MEMBRANE PROTEIN C1952.10C-RELATED"/>
    <property type="match status" value="1"/>
</dbReference>
<dbReference type="PANTHER" id="PTHR34391:SF2">
    <property type="entry name" value="TRP C-TERMINAL DOMAIN-CONTAINING PROTEIN"/>
    <property type="match status" value="1"/>
</dbReference>
<feature type="compositionally biased region" description="Polar residues" evidence="1">
    <location>
        <begin position="50"/>
        <end position="61"/>
    </location>
</feature>
<dbReference type="EMBL" id="JANIEX010000314">
    <property type="protein sequence ID" value="KAJ3568978.1"/>
    <property type="molecule type" value="Genomic_DNA"/>
</dbReference>
<dbReference type="InterPro" id="IPR040410">
    <property type="entry name" value="UPF0658_Golgi"/>
</dbReference>
<feature type="transmembrane region" description="Helical" evidence="2">
    <location>
        <begin position="265"/>
        <end position="285"/>
    </location>
</feature>
<dbReference type="AlphaFoldDB" id="A0AAD5VT10"/>
<feature type="transmembrane region" description="Helical" evidence="2">
    <location>
        <begin position="170"/>
        <end position="188"/>
    </location>
</feature>
<feature type="transmembrane region" description="Helical" evidence="2">
    <location>
        <begin position="320"/>
        <end position="338"/>
    </location>
</feature>
<keyword evidence="2" id="KW-1133">Transmembrane helix</keyword>
<organism evidence="3 4">
    <name type="scientific">Leucocoprinus birnbaumii</name>
    <dbReference type="NCBI Taxonomy" id="56174"/>
    <lineage>
        <taxon>Eukaryota</taxon>
        <taxon>Fungi</taxon>
        <taxon>Dikarya</taxon>
        <taxon>Basidiomycota</taxon>
        <taxon>Agaricomycotina</taxon>
        <taxon>Agaricomycetes</taxon>
        <taxon>Agaricomycetidae</taxon>
        <taxon>Agaricales</taxon>
        <taxon>Agaricineae</taxon>
        <taxon>Agaricaceae</taxon>
        <taxon>Leucocoprinus</taxon>
    </lineage>
</organism>
<keyword evidence="2" id="KW-0472">Membrane</keyword>
<accession>A0AAD5VT10</accession>
<gene>
    <name evidence="3" type="ORF">NP233_g5358</name>
</gene>
<evidence type="ECO:0000313" key="3">
    <source>
        <dbReference type="EMBL" id="KAJ3568978.1"/>
    </source>
</evidence>
<keyword evidence="4" id="KW-1185">Reference proteome</keyword>
<keyword evidence="2" id="KW-0812">Transmembrane</keyword>
<feature type="region of interest" description="Disordered" evidence="1">
    <location>
        <begin position="50"/>
        <end position="77"/>
    </location>
</feature>
<feature type="transmembrane region" description="Helical" evidence="2">
    <location>
        <begin position="142"/>
        <end position="163"/>
    </location>
</feature>
<evidence type="ECO:0000313" key="4">
    <source>
        <dbReference type="Proteomes" id="UP001213000"/>
    </source>
</evidence>
<dbReference type="GO" id="GO:0005794">
    <property type="term" value="C:Golgi apparatus"/>
    <property type="evidence" value="ECO:0007669"/>
    <property type="project" value="TreeGrafter"/>
</dbReference>
<comment type="caution">
    <text evidence="3">The sequence shown here is derived from an EMBL/GenBank/DDBJ whole genome shotgun (WGS) entry which is preliminary data.</text>
</comment>
<evidence type="ECO:0000256" key="1">
    <source>
        <dbReference type="SAM" id="MobiDB-lite"/>
    </source>
</evidence>
<protein>
    <submittedName>
        <fullName evidence="3">Uncharacterized protein</fullName>
    </submittedName>
</protein>
<proteinExistence type="predicted"/>
<sequence>MSAHHNLSFPSQQSLSDYSHRPHLQPPTHDQYNNPDELKASYDDLIDQYSSDPYRTQCTPQHSDDEHDTTQIVYPPQPLAKQPDAPGFWQRILPDSMACRLYVLAVLVETTINLAIEGDLYLRIREVSEDQSNTLATRRMPVYLGVFALAHVFQFVMAVDAVYARNTLQFIFLTLFNGLLIIYAAIQIGEIRAALGPDNPDITVISKIPIDVLTTTIPIVLSVAELVYIGLGWKIYHEFGWKVYKFLGADRNIKRMYASYQIYECLVKFDVFFWAGFSVQFIWLVLQDNDWEYYVTCAALPLSIVLLVEGHLAARHENKWMMATFMSGCVGAMIYFIYKVSLSLLQICARVNVICAAHPSVDEYKHGYIPTDMEIAHGVFRDRYHPLDHDNGVLRDSAAEFRQGSKGSTRKKAACTIGSYKPWSCAEYKPQSHEHILESSFLLFSDLASHDLLSA</sequence>
<name>A0AAD5VT10_9AGAR</name>
<feature type="region of interest" description="Disordered" evidence="1">
    <location>
        <begin position="1"/>
        <end position="38"/>
    </location>
</feature>